<organism evidence="3 4">
    <name type="scientific">Aliiglaciecola lipolytica E3</name>
    <dbReference type="NCBI Taxonomy" id="1127673"/>
    <lineage>
        <taxon>Bacteria</taxon>
        <taxon>Pseudomonadati</taxon>
        <taxon>Pseudomonadota</taxon>
        <taxon>Gammaproteobacteria</taxon>
        <taxon>Alteromonadales</taxon>
        <taxon>Alteromonadaceae</taxon>
        <taxon>Aliiglaciecola</taxon>
    </lineage>
</organism>
<dbReference type="RefSeq" id="WP_008842848.1">
    <property type="nucleotide sequence ID" value="NZ_BAEN01000014.1"/>
</dbReference>
<protein>
    <recommendedName>
        <fullName evidence="2">Tail sheath protein C-terminal domain-containing protein</fullName>
    </recommendedName>
</protein>
<sequence>MALGLALGAPNIISIADQTQRQLGQVKMDVCAFVGVAPKGPSRAHQISVDETYDLQKVVDNWTSRDRTVAVKVTSWQQFRDLYGGFESPSRLVYAVANFFEQGGQEAYICRIVHDYETSAENLAGVATCELNKIYAGGAQIRLSAKNEGDWGNNLQAAVGFTFQPVEFLLDKSDSTTLSFDNLQGLTKGCLLRVVNDDETSPSDNFSEYRFIEHFIQHGDQFTHSTYWELDLSTDVLPANPTKIEWVKSQISILDSITGIQEYFDNLALSPSHPRFIARVLLTDSQLVNPQQDWMLTQVLPESMDPYSQNLSHLTSEQQLAIEPCQFMGGEDRFDDIEHADFFDANWVLGNEKSGSGIHCLSNIKDCSILVVPDLYAPEAFEKVDQNEKVELLSGAEFAPCFEAAQPQLEVEQVSPNLPKLLLDPRVNADREHIIALQLQLVYFADQLKEFVVLLDVPPEQTPQQILQWRSKFNSQYCAAYHPWLKVNQYDQNGQVGNLPKIINPSAVAAGIIAATELQHGLAHGPANRQAKSVFALQIHVPDTFHDQLHPLGINVFTQQRDGVWLSGARTVSQQPQWRQLSVVRLMVMLRRVLLQQMQWVVFEPNSPALWLDVKFKLQSFLRQLFIAGAFKGETPEQAYFVRCDETLNSPQIVDSGRLIAHIGVAPVEPLEYIILQFSREADGALKMVSK</sequence>
<evidence type="ECO:0000313" key="4">
    <source>
        <dbReference type="Proteomes" id="UP000006334"/>
    </source>
</evidence>
<dbReference type="Proteomes" id="UP000006334">
    <property type="component" value="Unassembled WGS sequence"/>
</dbReference>
<dbReference type="Pfam" id="PF17482">
    <property type="entry name" value="Phage_sheath_1C"/>
    <property type="match status" value="1"/>
</dbReference>
<dbReference type="EMBL" id="BAEN01000014">
    <property type="protein sequence ID" value="GAC13028.1"/>
    <property type="molecule type" value="Genomic_DNA"/>
</dbReference>
<dbReference type="PANTHER" id="PTHR35861">
    <property type="match status" value="1"/>
</dbReference>
<dbReference type="STRING" id="1127673.GLIP_0381"/>
<accession>K6Y8P6</accession>
<gene>
    <name evidence="3" type="ORF">GLIP_0381</name>
</gene>
<proteinExistence type="inferred from homology"/>
<reference evidence="3 4" key="1">
    <citation type="journal article" date="2017" name="Antonie Van Leeuwenhoek">
        <title>Rhizobium rhizosphaerae sp. nov., a novel species isolated from rice rhizosphere.</title>
        <authorList>
            <person name="Zhao J.J."/>
            <person name="Zhang J."/>
            <person name="Zhang R.J."/>
            <person name="Zhang C.W."/>
            <person name="Yin H.Q."/>
            <person name="Zhang X.X."/>
        </authorList>
    </citation>
    <scope>NUCLEOTIDE SEQUENCE [LARGE SCALE GENOMIC DNA]</scope>
    <source>
        <strain evidence="3 4">E3</strain>
    </source>
</reference>
<dbReference type="PANTHER" id="PTHR35861:SF1">
    <property type="entry name" value="PHAGE TAIL SHEATH PROTEIN"/>
    <property type="match status" value="1"/>
</dbReference>
<dbReference type="OrthoDB" id="9767864at2"/>
<keyword evidence="4" id="KW-1185">Reference proteome</keyword>
<dbReference type="Gene3D" id="3.40.50.11780">
    <property type="match status" value="2"/>
</dbReference>
<dbReference type="AlphaFoldDB" id="K6Y8P6"/>
<comment type="caution">
    <text evidence="3">The sequence shown here is derived from an EMBL/GenBank/DDBJ whole genome shotgun (WGS) entry which is preliminary data.</text>
</comment>
<comment type="similarity">
    <text evidence="1">Belongs to the myoviridae tail sheath protein family.</text>
</comment>
<evidence type="ECO:0000313" key="3">
    <source>
        <dbReference type="EMBL" id="GAC13028.1"/>
    </source>
</evidence>
<dbReference type="InterPro" id="IPR020287">
    <property type="entry name" value="Tail_sheath_C"/>
</dbReference>
<feature type="domain" description="Tail sheath protein C-terminal" evidence="2">
    <location>
        <begin position="574"/>
        <end position="678"/>
    </location>
</feature>
<dbReference type="InterPro" id="IPR052042">
    <property type="entry name" value="Tail_sheath_structural"/>
</dbReference>
<name>K6Y8P6_9ALTE</name>
<evidence type="ECO:0000259" key="2">
    <source>
        <dbReference type="Pfam" id="PF17482"/>
    </source>
</evidence>
<dbReference type="eggNOG" id="COG3497">
    <property type="taxonomic scope" value="Bacteria"/>
</dbReference>
<evidence type="ECO:0000256" key="1">
    <source>
        <dbReference type="ARBA" id="ARBA00008005"/>
    </source>
</evidence>